<dbReference type="FunFam" id="3.40.33.10:FF:000006">
    <property type="entry name" value="Putative pathogenesis-related protein 1"/>
    <property type="match status" value="1"/>
</dbReference>
<comment type="caution">
    <text evidence="9">The sequence shown here is derived from an EMBL/GenBank/DDBJ whole genome shotgun (WGS) entry which is preliminary data.</text>
</comment>
<evidence type="ECO:0000256" key="1">
    <source>
        <dbReference type="ARBA" id="ARBA00003143"/>
    </source>
</evidence>
<comment type="function">
    <text evidence="1">Probably involved in the defense reaction of plants against pathogens.</text>
</comment>
<dbReference type="InterPro" id="IPR002413">
    <property type="entry name" value="V5_allergen-like"/>
</dbReference>
<feature type="chain" id="PRO_5041378618" description="SCP domain-containing protein" evidence="7">
    <location>
        <begin position="24"/>
        <end position="303"/>
    </location>
</feature>
<dbReference type="InterPro" id="IPR035940">
    <property type="entry name" value="CAP_sf"/>
</dbReference>
<dbReference type="CDD" id="cd05381">
    <property type="entry name" value="CAP_PR-1"/>
    <property type="match status" value="1"/>
</dbReference>
<feature type="signal peptide" evidence="7">
    <location>
        <begin position="1"/>
        <end position="23"/>
    </location>
</feature>
<dbReference type="Pfam" id="PF00188">
    <property type="entry name" value="CAP"/>
    <property type="match status" value="2"/>
</dbReference>
<name>A0AA38SL22_9ASTR</name>
<keyword evidence="5" id="KW-1015">Disulfide bond</keyword>
<dbReference type="InterPro" id="IPR018244">
    <property type="entry name" value="Allrgn_V5/Tpx1_CS"/>
</dbReference>
<dbReference type="PROSITE" id="PS01010">
    <property type="entry name" value="CRISP_2"/>
    <property type="match status" value="1"/>
</dbReference>
<dbReference type="AlphaFoldDB" id="A0AA38SL22"/>
<accession>A0AA38SL22</accession>
<dbReference type="SUPFAM" id="SSF55797">
    <property type="entry name" value="PR-1-like"/>
    <property type="match status" value="2"/>
</dbReference>
<dbReference type="GO" id="GO:0098542">
    <property type="term" value="P:defense response to other organism"/>
    <property type="evidence" value="ECO:0007669"/>
    <property type="project" value="UniProtKB-ARBA"/>
</dbReference>
<dbReference type="InterPro" id="IPR014044">
    <property type="entry name" value="CAP_dom"/>
</dbReference>
<feature type="domain" description="SCP" evidence="8">
    <location>
        <begin position="167"/>
        <end position="299"/>
    </location>
</feature>
<evidence type="ECO:0000256" key="5">
    <source>
        <dbReference type="ARBA" id="ARBA00023157"/>
    </source>
</evidence>
<evidence type="ECO:0000313" key="9">
    <source>
        <dbReference type="EMBL" id="KAJ9538105.1"/>
    </source>
</evidence>
<dbReference type="PRINTS" id="PR00837">
    <property type="entry name" value="V5TPXLIKE"/>
</dbReference>
<dbReference type="FunFam" id="3.40.33.10:FF:000004">
    <property type="entry name" value="CAP, cysteine-rich secretory protein, antigen 5"/>
    <property type="match status" value="1"/>
</dbReference>
<reference evidence="9" key="1">
    <citation type="submission" date="2023-03" db="EMBL/GenBank/DDBJ databases">
        <title>Chromosome-scale reference genome and RAD-based genetic map of yellow starthistle (Centaurea solstitialis) reveal putative structural variation and QTLs associated with invader traits.</title>
        <authorList>
            <person name="Reatini B."/>
            <person name="Cang F.A."/>
            <person name="Jiang Q."/>
            <person name="Mckibben M.T.W."/>
            <person name="Barker M.S."/>
            <person name="Rieseberg L.H."/>
            <person name="Dlugosch K.M."/>
        </authorList>
    </citation>
    <scope>NUCLEOTIDE SEQUENCE</scope>
    <source>
        <strain evidence="9">CAN-66</strain>
        <tissue evidence="9">Leaf</tissue>
    </source>
</reference>
<evidence type="ECO:0000256" key="6">
    <source>
        <dbReference type="ARBA" id="ARBA00023265"/>
    </source>
</evidence>
<dbReference type="PANTHER" id="PTHR10334">
    <property type="entry name" value="CYSTEINE-RICH SECRETORY PROTEIN-RELATED"/>
    <property type="match status" value="1"/>
</dbReference>
<dbReference type="SMART" id="SM00198">
    <property type="entry name" value="SCP"/>
    <property type="match status" value="2"/>
</dbReference>
<evidence type="ECO:0000313" key="10">
    <source>
        <dbReference type="Proteomes" id="UP001172457"/>
    </source>
</evidence>
<evidence type="ECO:0000256" key="4">
    <source>
        <dbReference type="ARBA" id="ARBA00022821"/>
    </source>
</evidence>
<keyword evidence="10" id="KW-1185">Reference proteome</keyword>
<dbReference type="Proteomes" id="UP001172457">
    <property type="component" value="Chromosome 8"/>
</dbReference>
<keyword evidence="6" id="KW-0568">Pathogenesis-related protein</keyword>
<keyword evidence="3 7" id="KW-0732">Signal</keyword>
<dbReference type="InterPro" id="IPR001283">
    <property type="entry name" value="CRISP-related"/>
</dbReference>
<keyword evidence="4" id="KW-0611">Plant defense</keyword>
<protein>
    <recommendedName>
        <fullName evidence="8">SCP domain-containing protein</fullName>
    </recommendedName>
</protein>
<dbReference type="PROSITE" id="PS01009">
    <property type="entry name" value="CRISP_1"/>
    <property type="match status" value="1"/>
</dbReference>
<evidence type="ECO:0000256" key="7">
    <source>
        <dbReference type="SAM" id="SignalP"/>
    </source>
</evidence>
<sequence length="303" mass="33950">MEYSYSMSFIYTILIAYLHFSYAQNGPEDYVLAHNLARKAVGVGPVKWDDKLAKFAEKIANQRKTDCALKPSESSPYGQILASGTGEFSGLDAIRLWVQGKVKFDSKSKSCPQSEKNCRSYTQMVWRKSTLIGCARVKCNTNAWFVICNYDPPGNIEAPSLHTHAQNAPQDFVDAHNAARKEVGLGPMTWNATVALFAENYANQRKVDCALRHSNSDKYGENIAWGTGELSGVQAVSMWVQEKANYNYGYNTCAPYKMCGHYTQVVWKTSVRLGCARVKCLNNAWFITCNYDPPGNYIGMKPY</sequence>
<evidence type="ECO:0000256" key="2">
    <source>
        <dbReference type="ARBA" id="ARBA00009923"/>
    </source>
</evidence>
<gene>
    <name evidence="9" type="ORF">OSB04_030838</name>
</gene>
<comment type="similarity">
    <text evidence="2">Belongs to the CRISP family.</text>
</comment>
<dbReference type="PRINTS" id="PR00838">
    <property type="entry name" value="V5ALLERGEN"/>
</dbReference>
<dbReference type="GO" id="GO:0005576">
    <property type="term" value="C:extracellular region"/>
    <property type="evidence" value="ECO:0007669"/>
    <property type="project" value="InterPro"/>
</dbReference>
<organism evidence="9 10">
    <name type="scientific">Centaurea solstitialis</name>
    <name type="common">yellow star-thistle</name>
    <dbReference type="NCBI Taxonomy" id="347529"/>
    <lineage>
        <taxon>Eukaryota</taxon>
        <taxon>Viridiplantae</taxon>
        <taxon>Streptophyta</taxon>
        <taxon>Embryophyta</taxon>
        <taxon>Tracheophyta</taxon>
        <taxon>Spermatophyta</taxon>
        <taxon>Magnoliopsida</taxon>
        <taxon>eudicotyledons</taxon>
        <taxon>Gunneridae</taxon>
        <taxon>Pentapetalae</taxon>
        <taxon>asterids</taxon>
        <taxon>campanulids</taxon>
        <taxon>Asterales</taxon>
        <taxon>Asteraceae</taxon>
        <taxon>Carduoideae</taxon>
        <taxon>Cardueae</taxon>
        <taxon>Centaureinae</taxon>
        <taxon>Centaurea</taxon>
    </lineage>
</organism>
<feature type="domain" description="SCP" evidence="8">
    <location>
        <begin position="25"/>
        <end position="158"/>
    </location>
</feature>
<dbReference type="Gene3D" id="3.40.33.10">
    <property type="entry name" value="CAP"/>
    <property type="match status" value="2"/>
</dbReference>
<evidence type="ECO:0000256" key="3">
    <source>
        <dbReference type="ARBA" id="ARBA00022729"/>
    </source>
</evidence>
<proteinExistence type="inferred from homology"/>
<dbReference type="EMBL" id="JARYMX010000008">
    <property type="protein sequence ID" value="KAJ9538105.1"/>
    <property type="molecule type" value="Genomic_DNA"/>
</dbReference>
<evidence type="ECO:0000259" key="8">
    <source>
        <dbReference type="SMART" id="SM00198"/>
    </source>
</evidence>